<dbReference type="OrthoDB" id="3229437at2759"/>
<proteinExistence type="predicted"/>
<gene>
    <name evidence="1" type="ORF">BJ212DRAFT_1282164</name>
</gene>
<dbReference type="Proteomes" id="UP000807769">
    <property type="component" value="Unassembled WGS sequence"/>
</dbReference>
<evidence type="ECO:0000313" key="2">
    <source>
        <dbReference type="Proteomes" id="UP000807769"/>
    </source>
</evidence>
<reference evidence="1" key="1">
    <citation type="journal article" date="2020" name="New Phytol.">
        <title>Comparative genomics reveals dynamic genome evolution in host specialist ectomycorrhizal fungi.</title>
        <authorList>
            <person name="Lofgren L.A."/>
            <person name="Nguyen N.H."/>
            <person name="Vilgalys R."/>
            <person name="Ruytinx J."/>
            <person name="Liao H.L."/>
            <person name="Branco S."/>
            <person name="Kuo A."/>
            <person name="LaButti K."/>
            <person name="Lipzen A."/>
            <person name="Andreopoulos W."/>
            <person name="Pangilinan J."/>
            <person name="Riley R."/>
            <person name="Hundley H."/>
            <person name="Na H."/>
            <person name="Barry K."/>
            <person name="Grigoriev I.V."/>
            <person name="Stajich J.E."/>
            <person name="Kennedy P.G."/>
        </authorList>
    </citation>
    <scope>NUCLEOTIDE SEQUENCE</scope>
    <source>
        <strain evidence="1">MN1</strain>
    </source>
</reference>
<accession>A0A9P7E078</accession>
<name>A0A9P7E078_9AGAM</name>
<sequence>GRFVTANRLPPTPKPRDHCISTLREVSSSAARSDRIPKRILCIFCSTSCPCGERRQAREHILCYCPLFNRQRIHLHEFSRHLILSEIMGTEKGITAMVKFLEESDTFKNGRQ</sequence>
<feature type="non-terminal residue" evidence="1">
    <location>
        <position position="1"/>
    </location>
</feature>
<organism evidence="1 2">
    <name type="scientific">Suillus subaureus</name>
    <dbReference type="NCBI Taxonomy" id="48587"/>
    <lineage>
        <taxon>Eukaryota</taxon>
        <taxon>Fungi</taxon>
        <taxon>Dikarya</taxon>
        <taxon>Basidiomycota</taxon>
        <taxon>Agaricomycotina</taxon>
        <taxon>Agaricomycetes</taxon>
        <taxon>Agaricomycetidae</taxon>
        <taxon>Boletales</taxon>
        <taxon>Suillineae</taxon>
        <taxon>Suillaceae</taxon>
        <taxon>Suillus</taxon>
    </lineage>
</organism>
<dbReference type="EMBL" id="JABBWG010000044">
    <property type="protein sequence ID" value="KAG1807298.1"/>
    <property type="molecule type" value="Genomic_DNA"/>
</dbReference>
<keyword evidence="2" id="KW-1185">Reference proteome</keyword>
<dbReference type="GeneID" id="64625690"/>
<evidence type="ECO:0000313" key="1">
    <source>
        <dbReference type="EMBL" id="KAG1807298.1"/>
    </source>
</evidence>
<dbReference type="RefSeq" id="XP_041187967.1">
    <property type="nucleotide sequence ID" value="XM_041331673.1"/>
</dbReference>
<protein>
    <submittedName>
        <fullName evidence="1">Uncharacterized protein</fullName>
    </submittedName>
</protein>
<comment type="caution">
    <text evidence="1">The sequence shown here is derived from an EMBL/GenBank/DDBJ whole genome shotgun (WGS) entry which is preliminary data.</text>
</comment>
<dbReference type="AlphaFoldDB" id="A0A9P7E078"/>